<keyword evidence="2" id="KW-0378">Hydrolase</keyword>
<dbReference type="eggNOG" id="COG1073">
    <property type="taxonomic scope" value="Bacteria"/>
</dbReference>
<reference evidence="3" key="1">
    <citation type="submission" date="2016-10" db="EMBL/GenBank/DDBJ databases">
        <authorList>
            <person name="Varghese N."/>
        </authorList>
    </citation>
    <scope>NUCLEOTIDE SEQUENCE [LARGE SCALE GENOMIC DNA]</scope>
    <source>
        <strain evidence="3">DSM 45096 / BCRC 16803 / CGMCC 4.1857 / CIP 109030 / JCM 12277 / KCTC 19219 / NBRC 100920 / 33214</strain>
    </source>
</reference>
<dbReference type="Gene3D" id="3.40.50.1820">
    <property type="entry name" value="alpha/beta hydrolase"/>
    <property type="match status" value="1"/>
</dbReference>
<keyword evidence="3" id="KW-1185">Reference proteome</keyword>
<dbReference type="PROSITE" id="PS51257">
    <property type="entry name" value="PROKAR_LIPOPROTEIN"/>
    <property type="match status" value="1"/>
</dbReference>
<dbReference type="Proteomes" id="UP000183015">
    <property type="component" value="Unassembled WGS sequence"/>
</dbReference>
<dbReference type="GO" id="GO:0016787">
    <property type="term" value="F:hydrolase activity"/>
    <property type="evidence" value="ECO:0007669"/>
    <property type="project" value="UniProtKB-KW"/>
</dbReference>
<keyword evidence="1" id="KW-0732">Signal</keyword>
<accession>A0A1H7UP67</accession>
<evidence type="ECO:0000313" key="3">
    <source>
        <dbReference type="Proteomes" id="UP000183015"/>
    </source>
</evidence>
<protein>
    <submittedName>
        <fullName evidence="2">Dienelactone hydrolase</fullName>
    </submittedName>
</protein>
<gene>
    <name evidence="2" type="ORF">SAMN05414137_11673</name>
</gene>
<proteinExistence type="predicted"/>
<dbReference type="RefSeq" id="WP_143094542.1">
    <property type="nucleotide sequence ID" value="NZ_BBPN01000022.1"/>
</dbReference>
<evidence type="ECO:0000256" key="1">
    <source>
        <dbReference type="SAM" id="SignalP"/>
    </source>
</evidence>
<dbReference type="InterPro" id="IPR029058">
    <property type="entry name" value="AB_hydrolase_fold"/>
</dbReference>
<dbReference type="OrthoDB" id="3357906at2"/>
<feature type="chain" id="PRO_5039267455" evidence="1">
    <location>
        <begin position="27"/>
        <end position="260"/>
    </location>
</feature>
<dbReference type="AlphaFoldDB" id="A0A1H7UP67"/>
<feature type="signal peptide" evidence="1">
    <location>
        <begin position="1"/>
        <end position="26"/>
    </location>
</feature>
<name>A0A1H7UP67_STRJI</name>
<evidence type="ECO:0000313" key="2">
    <source>
        <dbReference type="EMBL" id="SEL98574.1"/>
    </source>
</evidence>
<organism evidence="2 3">
    <name type="scientific">Streptacidiphilus jiangxiensis</name>
    <dbReference type="NCBI Taxonomy" id="235985"/>
    <lineage>
        <taxon>Bacteria</taxon>
        <taxon>Bacillati</taxon>
        <taxon>Actinomycetota</taxon>
        <taxon>Actinomycetes</taxon>
        <taxon>Kitasatosporales</taxon>
        <taxon>Streptomycetaceae</taxon>
        <taxon>Streptacidiphilus</taxon>
    </lineage>
</organism>
<dbReference type="EMBL" id="FOAZ01000016">
    <property type="protein sequence ID" value="SEL98574.1"/>
    <property type="molecule type" value="Genomic_DNA"/>
</dbReference>
<dbReference type="SUPFAM" id="SSF53474">
    <property type="entry name" value="alpha/beta-Hydrolases"/>
    <property type="match status" value="1"/>
</dbReference>
<sequence length="260" mass="26097">MSTKLSSLARCALAGCVVLLFGCAAGTVGSTPRAPTASRLPCGATASPGAAAVRALTLRTADGVRLAALEAGSGPRGVVLVPESGGRGKCGWLPYAGVLAGLGYRVLLFDGRCQGESDCPASGGDPDADVAAALAALRRAGATREALLGASAGGAEALSFAARPFPGLRAVAALSPDELDRPLHVASAVRLPVWTAVAQDDPFVAVPDLRRLLAALGTPAPLRSLTVLPPGSGHGWDLLTDPAPRSLRTALAAFLARSLR</sequence>
<dbReference type="STRING" id="235985.SAMN05414137_11673"/>